<protein>
    <submittedName>
        <fullName evidence="1">Uncharacterized protein</fullName>
    </submittedName>
</protein>
<sequence length="111" mass="12847">MTDYCLILTQAQRCARGMWPSMLNEGERIMPETKVGPPWDEEACFTGKVKWLRKKITEPIKPKPAAIILKMWAEQLDNPDPEVKHIAARLHDLANSLEEWLKKANEQIHEV</sequence>
<dbReference type="AlphaFoldDB" id="A0A0F9GMQ3"/>
<dbReference type="EMBL" id="LAZR01027859">
    <property type="protein sequence ID" value="KKL64397.1"/>
    <property type="molecule type" value="Genomic_DNA"/>
</dbReference>
<comment type="caution">
    <text evidence="1">The sequence shown here is derived from an EMBL/GenBank/DDBJ whole genome shotgun (WGS) entry which is preliminary data.</text>
</comment>
<name>A0A0F9GMQ3_9ZZZZ</name>
<reference evidence="1" key="1">
    <citation type="journal article" date="2015" name="Nature">
        <title>Complex archaea that bridge the gap between prokaryotes and eukaryotes.</title>
        <authorList>
            <person name="Spang A."/>
            <person name="Saw J.H."/>
            <person name="Jorgensen S.L."/>
            <person name="Zaremba-Niedzwiedzka K."/>
            <person name="Martijn J."/>
            <person name="Lind A.E."/>
            <person name="van Eijk R."/>
            <person name="Schleper C."/>
            <person name="Guy L."/>
            <person name="Ettema T.J."/>
        </authorList>
    </citation>
    <scope>NUCLEOTIDE SEQUENCE</scope>
</reference>
<organism evidence="1">
    <name type="scientific">marine sediment metagenome</name>
    <dbReference type="NCBI Taxonomy" id="412755"/>
    <lineage>
        <taxon>unclassified sequences</taxon>
        <taxon>metagenomes</taxon>
        <taxon>ecological metagenomes</taxon>
    </lineage>
</organism>
<proteinExistence type="predicted"/>
<gene>
    <name evidence="1" type="ORF">LCGC14_2165480</name>
</gene>
<accession>A0A0F9GMQ3</accession>
<evidence type="ECO:0000313" key="1">
    <source>
        <dbReference type="EMBL" id="KKL64397.1"/>
    </source>
</evidence>